<dbReference type="InterPro" id="IPR026289">
    <property type="entry name" value="SBP_TakP-like"/>
</dbReference>
<dbReference type="Gene3D" id="3.40.190.10">
    <property type="entry name" value="Periplasmic binding protein-like II"/>
    <property type="match status" value="1"/>
</dbReference>
<dbReference type="GO" id="GO:0055085">
    <property type="term" value="P:transmembrane transport"/>
    <property type="evidence" value="ECO:0007669"/>
    <property type="project" value="InterPro"/>
</dbReference>
<feature type="chain" id="PRO_5009943820" evidence="4">
    <location>
        <begin position="32"/>
        <end position="359"/>
    </location>
</feature>
<feature type="binding site" evidence="3">
    <location>
        <position position="245"/>
    </location>
    <ligand>
        <name>substrate</name>
    </ligand>
</feature>
<evidence type="ECO:0000313" key="5">
    <source>
        <dbReference type="EMBL" id="SIT09131.1"/>
    </source>
</evidence>
<evidence type="ECO:0000256" key="1">
    <source>
        <dbReference type="ARBA" id="ARBA00022729"/>
    </source>
</evidence>
<dbReference type="CDD" id="cd13604">
    <property type="entry name" value="PBP2_TRAP_ketoacid_lactate_like"/>
    <property type="match status" value="1"/>
</dbReference>
<reference evidence="6" key="1">
    <citation type="submission" date="2017-01" db="EMBL/GenBank/DDBJ databases">
        <authorList>
            <person name="Varghese N."/>
            <person name="Submissions S."/>
        </authorList>
    </citation>
    <scope>NUCLEOTIDE SEQUENCE [LARGE SCALE GENOMIC DNA]</scope>
    <source>
        <strain evidence="6">DSM 22306</strain>
    </source>
</reference>
<sequence>MNEISSTLRKCLVNFTAASCVLTAGYSTAQAADAETIRWKVQAVFGTHLPALGDPIKLVAEQINAASGGNIQFKIYEPGKLVPPFGITEAVKNKQLNAGYTWLGYDQGKIPASALFAAVPFGMEPWEYATWWYEGEGKELAEDLYEKHNVHPVLCSVIGPETAGWFTKEIKTMEDLKGLKIRFAGIGGKVLQKAGASVTLIPGGEIFPALEKGAIDATEFSMPAIDQLMGFDKVAKNNYFPGWHQTFTASHLLINNESWNELSDSNRAMIDMACTAGAFRALTRGESLQGAVLKGYAAKGVTARQVPTEMLKQLKTLTDEVMQEQAAADADFKHIYESQQAFMAEYKPWKERAYLPRDF</sequence>
<gene>
    <name evidence="5" type="ORF">SAMN05421760_11438</name>
</gene>
<dbReference type="STRING" id="619304.SAMN05421760_11438"/>
<feature type="binding site" evidence="3">
    <location>
        <position position="219"/>
    </location>
    <ligand>
        <name>substrate</name>
    </ligand>
</feature>
<evidence type="ECO:0000313" key="6">
    <source>
        <dbReference type="Proteomes" id="UP000185999"/>
    </source>
</evidence>
<dbReference type="AlphaFoldDB" id="A0A1N7PEW8"/>
<name>A0A1N7PEW8_9GAMM</name>
<dbReference type="NCBIfam" id="NF037995">
    <property type="entry name" value="TRAP_S1"/>
    <property type="match status" value="1"/>
</dbReference>
<protein>
    <submittedName>
        <fullName evidence="5">TRAP-type mannitol/chloroaromatic compound transport system, substrate-binding protein</fullName>
    </submittedName>
</protein>
<dbReference type="InterPro" id="IPR018389">
    <property type="entry name" value="DctP_fam"/>
</dbReference>
<dbReference type="Pfam" id="PF03480">
    <property type="entry name" value="DctP"/>
    <property type="match status" value="1"/>
</dbReference>
<dbReference type="OrthoDB" id="9769667at2"/>
<keyword evidence="3" id="KW-0479">Metal-binding</keyword>
<dbReference type="RefSeq" id="WP_054340028.1">
    <property type="nucleotide sequence ID" value="NZ_FTOE01000014.1"/>
</dbReference>
<evidence type="ECO:0000256" key="3">
    <source>
        <dbReference type="PIRSR" id="PIRSR039026-2"/>
    </source>
</evidence>
<dbReference type="PIRSF" id="PIRSF039026">
    <property type="entry name" value="SiaP"/>
    <property type="match status" value="1"/>
</dbReference>
<keyword evidence="6" id="KW-1185">Reference proteome</keyword>
<dbReference type="Gene3D" id="3.40.190.170">
    <property type="entry name" value="Bacterial extracellular solute-binding protein, family 7"/>
    <property type="match status" value="1"/>
</dbReference>
<organism evidence="5 6">
    <name type="scientific">Neptunomonas antarctica</name>
    <dbReference type="NCBI Taxonomy" id="619304"/>
    <lineage>
        <taxon>Bacteria</taxon>
        <taxon>Pseudomonadati</taxon>
        <taxon>Pseudomonadota</taxon>
        <taxon>Gammaproteobacteria</taxon>
        <taxon>Oceanospirillales</taxon>
        <taxon>Oceanospirillaceae</taxon>
        <taxon>Neptunomonas</taxon>
    </lineage>
</organism>
<dbReference type="GO" id="GO:0031317">
    <property type="term" value="C:tripartite ATP-independent periplasmic transporter complex"/>
    <property type="evidence" value="ECO:0007669"/>
    <property type="project" value="InterPro"/>
</dbReference>
<dbReference type="InterPro" id="IPR038404">
    <property type="entry name" value="TRAP_DctP_sf"/>
</dbReference>
<evidence type="ECO:0000256" key="2">
    <source>
        <dbReference type="PIRSR" id="PIRSR039026-1"/>
    </source>
</evidence>
<feature type="binding site" evidence="3">
    <location>
        <position position="220"/>
    </location>
    <ligand>
        <name>Na(+)</name>
        <dbReference type="ChEBI" id="CHEBI:29101"/>
    </ligand>
</feature>
<feature type="signal peptide" evidence="4">
    <location>
        <begin position="1"/>
        <end position="31"/>
    </location>
</feature>
<keyword evidence="1 4" id="KW-0732">Signal</keyword>
<proteinExistence type="predicted"/>
<dbReference type="EMBL" id="FTOE01000014">
    <property type="protein sequence ID" value="SIT09131.1"/>
    <property type="molecule type" value="Genomic_DNA"/>
</dbReference>
<dbReference type="PANTHER" id="PTHR33376:SF5">
    <property type="entry name" value="EXTRACYTOPLASMIC SOLUTE RECEPTOR PROTEIN"/>
    <property type="match status" value="1"/>
</dbReference>
<dbReference type="PANTHER" id="PTHR33376">
    <property type="match status" value="1"/>
</dbReference>
<feature type="binding site" evidence="2">
    <location>
        <position position="182"/>
    </location>
    <ligand>
        <name>substrate</name>
    </ligand>
</feature>
<dbReference type="Proteomes" id="UP000185999">
    <property type="component" value="Unassembled WGS sequence"/>
</dbReference>
<evidence type="ECO:0000256" key="4">
    <source>
        <dbReference type="SAM" id="SignalP"/>
    </source>
</evidence>
<accession>A0A1N7PEW8</accession>
<feature type="binding site" evidence="2">
    <location>
        <position position="161"/>
    </location>
    <ligand>
        <name>substrate</name>
    </ligand>
</feature>
<dbReference type="GO" id="GO:0046872">
    <property type="term" value="F:metal ion binding"/>
    <property type="evidence" value="ECO:0007669"/>
    <property type="project" value="UniProtKB-KW"/>
</dbReference>